<organism evidence="19">
    <name type="scientific">Nilaparvata lugens</name>
    <name type="common">Brown planthopper</name>
    <dbReference type="NCBI Taxonomy" id="108931"/>
    <lineage>
        <taxon>Eukaryota</taxon>
        <taxon>Metazoa</taxon>
        <taxon>Ecdysozoa</taxon>
        <taxon>Arthropoda</taxon>
        <taxon>Hexapoda</taxon>
        <taxon>Insecta</taxon>
        <taxon>Pterygota</taxon>
        <taxon>Neoptera</taxon>
        <taxon>Paraneoptera</taxon>
        <taxon>Hemiptera</taxon>
        <taxon>Auchenorrhyncha</taxon>
        <taxon>Fulgoroidea</taxon>
        <taxon>Delphacidae</taxon>
        <taxon>Delphacinae</taxon>
        <taxon>Nilaparvata</taxon>
    </lineage>
</organism>
<feature type="region of interest" description="Disordered" evidence="16">
    <location>
        <begin position="893"/>
        <end position="921"/>
    </location>
</feature>
<gene>
    <name evidence="19" type="primary">LpR</name>
</gene>
<dbReference type="SMART" id="SM00181">
    <property type="entry name" value="EGF"/>
    <property type="match status" value="4"/>
</dbReference>
<dbReference type="PROSITE" id="PS01186">
    <property type="entry name" value="EGF_2"/>
    <property type="match status" value="1"/>
</dbReference>
<dbReference type="AlphaFoldDB" id="D5KXW5"/>
<evidence type="ECO:0000259" key="18">
    <source>
        <dbReference type="PROSITE" id="PS01186"/>
    </source>
</evidence>
<feature type="disulfide bond" evidence="14">
    <location>
        <begin position="173"/>
        <end position="188"/>
    </location>
</feature>
<protein>
    <submittedName>
        <fullName evidence="19">Lipophorin receptor</fullName>
    </submittedName>
</protein>
<dbReference type="InterPro" id="IPR023415">
    <property type="entry name" value="LDLR_class-A_CS"/>
</dbReference>
<dbReference type="InterPro" id="IPR001881">
    <property type="entry name" value="EGF-like_Ca-bd_dom"/>
</dbReference>
<feature type="disulfide bond" evidence="14">
    <location>
        <begin position="252"/>
        <end position="267"/>
    </location>
</feature>
<reference evidence="19" key="1">
    <citation type="submission" date="2015-01" db="EMBL/GenBank/DDBJ databases">
        <title>Molecular characterization and expression pattern of the lipophorin receptor from Nilaparvata lugens.</title>
        <authorList>
            <person name="Lu K."/>
            <person name="Zhou Q."/>
        </authorList>
    </citation>
    <scope>NUCLEOTIDE SEQUENCE</scope>
</reference>
<evidence type="ECO:0000256" key="15">
    <source>
        <dbReference type="PROSITE-ProRule" id="PRU00461"/>
    </source>
</evidence>
<dbReference type="OrthoDB" id="664115at2759"/>
<proteinExistence type="evidence at transcript level"/>
<dbReference type="CDD" id="cd00054">
    <property type="entry name" value="EGF_CA"/>
    <property type="match status" value="2"/>
</dbReference>
<dbReference type="PANTHER" id="PTHR22722">
    <property type="entry name" value="LOW-DENSITY LIPOPROTEIN RECEPTOR-RELATED PROTEIN 2-RELATED"/>
    <property type="match status" value="1"/>
</dbReference>
<dbReference type="SUPFAM" id="SSF57196">
    <property type="entry name" value="EGF/Laminin"/>
    <property type="match status" value="3"/>
</dbReference>
<dbReference type="InterPro" id="IPR049883">
    <property type="entry name" value="NOTCH1_EGF-like"/>
</dbReference>
<keyword evidence="8" id="KW-0106">Calcium</keyword>
<dbReference type="SMART" id="SM00179">
    <property type="entry name" value="EGF_CA"/>
    <property type="match status" value="2"/>
</dbReference>
<keyword evidence="4" id="KW-0254">Endocytosis</keyword>
<comment type="caution">
    <text evidence="14">Lacks conserved residue(s) required for the propagation of feature annotation.</text>
</comment>
<dbReference type="Gene3D" id="2.10.25.10">
    <property type="entry name" value="Laminin"/>
    <property type="match status" value="3"/>
</dbReference>
<dbReference type="EMBL" id="GU723298">
    <property type="protein sequence ID" value="ADE34167.2"/>
    <property type="molecule type" value="mRNA"/>
</dbReference>
<evidence type="ECO:0000313" key="19">
    <source>
        <dbReference type="EMBL" id="ADE34167.2"/>
    </source>
</evidence>
<dbReference type="CDD" id="cd00112">
    <property type="entry name" value="LDLa"/>
    <property type="match status" value="8"/>
</dbReference>
<evidence type="ECO:0000256" key="14">
    <source>
        <dbReference type="PROSITE-ProRule" id="PRU00124"/>
    </source>
</evidence>
<dbReference type="InterPro" id="IPR018097">
    <property type="entry name" value="EGF_Ca-bd_CS"/>
</dbReference>
<evidence type="ECO:0000256" key="13">
    <source>
        <dbReference type="ARBA" id="ARBA00023180"/>
    </source>
</evidence>
<name>D5KXW5_NILLU</name>
<dbReference type="InterPro" id="IPR036055">
    <property type="entry name" value="LDL_receptor-like_sf"/>
</dbReference>
<feature type="transmembrane region" description="Helical" evidence="17">
    <location>
        <begin position="7"/>
        <end position="28"/>
    </location>
</feature>
<dbReference type="FunFam" id="4.10.400.10:FF:000001">
    <property type="entry name" value="Low-density lipoprotein receptor-related protein 1"/>
    <property type="match status" value="1"/>
</dbReference>
<feature type="disulfide bond" evidence="14">
    <location>
        <begin position="328"/>
        <end position="346"/>
    </location>
</feature>
<feature type="disulfide bond" evidence="14">
    <location>
        <begin position="192"/>
        <end position="204"/>
    </location>
</feature>
<dbReference type="PANTHER" id="PTHR22722:SF14">
    <property type="entry name" value="MEGALIN, ISOFORM A"/>
    <property type="match status" value="1"/>
</dbReference>
<feature type="transmembrane region" description="Helical" evidence="17">
    <location>
        <begin position="837"/>
        <end position="861"/>
    </location>
</feature>
<evidence type="ECO:0000256" key="3">
    <source>
        <dbReference type="ARBA" id="ARBA00022536"/>
    </source>
</evidence>
<feature type="compositionally biased region" description="Polar residues" evidence="16">
    <location>
        <begin position="911"/>
        <end position="921"/>
    </location>
</feature>
<dbReference type="Pfam" id="PF00057">
    <property type="entry name" value="Ldl_recept_a"/>
    <property type="match status" value="7"/>
</dbReference>
<dbReference type="SMART" id="SM00135">
    <property type="entry name" value="LY"/>
    <property type="match status" value="5"/>
</dbReference>
<feature type="disulfide bond" evidence="14">
    <location>
        <begin position="76"/>
        <end position="94"/>
    </location>
</feature>
<keyword evidence="2" id="KW-1003">Cell membrane</keyword>
<dbReference type="InterPro" id="IPR002172">
    <property type="entry name" value="LDrepeatLR_classA_rpt"/>
</dbReference>
<dbReference type="PROSITE" id="PS01187">
    <property type="entry name" value="EGF_CA"/>
    <property type="match status" value="1"/>
</dbReference>
<dbReference type="FunFam" id="4.10.400.10:FF:000113">
    <property type="entry name" value="Low-density lipoprotein receptor-related protein 8"/>
    <property type="match status" value="2"/>
</dbReference>
<keyword evidence="10 17" id="KW-0472">Membrane</keyword>
<dbReference type="InterPro" id="IPR000033">
    <property type="entry name" value="LDLR_classB_rpt"/>
</dbReference>
<dbReference type="PROSITE" id="PS01209">
    <property type="entry name" value="LDLRA_1"/>
    <property type="match status" value="3"/>
</dbReference>
<feature type="repeat" description="LDL-receptor class B" evidence="15">
    <location>
        <begin position="569"/>
        <end position="611"/>
    </location>
</feature>
<feature type="repeat" description="LDL-receptor class B" evidence="15">
    <location>
        <begin position="525"/>
        <end position="568"/>
    </location>
</feature>
<evidence type="ECO:0000256" key="10">
    <source>
        <dbReference type="ARBA" id="ARBA00023136"/>
    </source>
</evidence>
<dbReference type="PROSITE" id="PS51120">
    <property type="entry name" value="LDLRB"/>
    <property type="match status" value="4"/>
</dbReference>
<evidence type="ECO:0000256" key="11">
    <source>
        <dbReference type="ARBA" id="ARBA00023157"/>
    </source>
</evidence>
<feature type="repeat" description="LDL-receptor class B" evidence="15">
    <location>
        <begin position="656"/>
        <end position="700"/>
    </location>
</feature>
<evidence type="ECO:0000256" key="7">
    <source>
        <dbReference type="ARBA" id="ARBA00022737"/>
    </source>
</evidence>
<feature type="disulfide bond" evidence="14">
    <location>
        <begin position="199"/>
        <end position="217"/>
    </location>
</feature>
<dbReference type="Pfam" id="PF07645">
    <property type="entry name" value="EGF_CA"/>
    <property type="match status" value="1"/>
</dbReference>
<evidence type="ECO:0000256" key="5">
    <source>
        <dbReference type="ARBA" id="ARBA00022692"/>
    </source>
</evidence>
<dbReference type="SUPFAM" id="SSF63825">
    <property type="entry name" value="YWTD domain"/>
    <property type="match status" value="1"/>
</dbReference>
<keyword evidence="7" id="KW-0677">Repeat</keyword>
<evidence type="ECO:0000256" key="9">
    <source>
        <dbReference type="ARBA" id="ARBA00022989"/>
    </source>
</evidence>
<dbReference type="SMART" id="SM00192">
    <property type="entry name" value="LDLa"/>
    <property type="match status" value="8"/>
</dbReference>
<dbReference type="Pfam" id="PF14670">
    <property type="entry name" value="FXa_inhibition"/>
    <property type="match status" value="2"/>
</dbReference>
<keyword evidence="13" id="KW-0325">Glycoprotein</keyword>
<dbReference type="FunFam" id="4.10.400.10:FF:000015">
    <property type="entry name" value="Low-density lipoprotein receptor-related protein 1"/>
    <property type="match status" value="1"/>
</dbReference>
<dbReference type="InterPro" id="IPR011042">
    <property type="entry name" value="6-blade_b-propeller_TolB-like"/>
</dbReference>
<evidence type="ECO:0000256" key="4">
    <source>
        <dbReference type="ARBA" id="ARBA00022583"/>
    </source>
</evidence>
<feature type="disulfide bond" evidence="14">
    <location>
        <begin position="118"/>
        <end position="136"/>
    </location>
</feature>
<feature type="domain" description="EGF-like" evidence="18">
    <location>
        <begin position="423"/>
        <end position="437"/>
    </location>
</feature>
<evidence type="ECO:0000256" key="6">
    <source>
        <dbReference type="ARBA" id="ARBA00022729"/>
    </source>
</evidence>
<accession>D5KXW5</accession>
<feature type="region of interest" description="Disordered" evidence="16">
    <location>
        <begin position="804"/>
        <end position="832"/>
    </location>
</feature>
<keyword evidence="12 19" id="KW-0675">Receptor</keyword>
<dbReference type="InterPro" id="IPR051221">
    <property type="entry name" value="LDLR-related"/>
</dbReference>
<comment type="subcellular location">
    <subcellularLocation>
        <location evidence="1">Cell membrane</location>
        <topology evidence="1">Single-pass type I membrane protein</topology>
    </subcellularLocation>
</comment>
<feature type="disulfide bond" evidence="14">
    <location>
        <begin position="369"/>
        <end position="387"/>
    </location>
</feature>
<feature type="disulfide bond" evidence="14">
    <location>
        <begin position="111"/>
        <end position="123"/>
    </location>
</feature>
<keyword evidence="11 14" id="KW-1015">Disulfide bond</keyword>
<feature type="disulfide bond" evidence="14">
    <location>
        <begin position="321"/>
        <end position="333"/>
    </location>
</feature>
<keyword evidence="6" id="KW-0732">Signal</keyword>
<dbReference type="Gene3D" id="4.10.400.10">
    <property type="entry name" value="Low-density Lipoprotein Receptor"/>
    <property type="match status" value="8"/>
</dbReference>
<dbReference type="GO" id="GO:0016324">
    <property type="term" value="C:apical plasma membrane"/>
    <property type="evidence" value="ECO:0007669"/>
    <property type="project" value="TreeGrafter"/>
</dbReference>
<keyword evidence="5 17" id="KW-0812">Transmembrane</keyword>
<feature type="disulfide bond" evidence="14">
    <location>
        <begin position="211"/>
        <end position="226"/>
    </location>
</feature>
<dbReference type="FunFam" id="2.10.25.10:FF:000009">
    <property type="entry name" value="Low-density lipoprotein receptor isoform 1"/>
    <property type="match status" value="1"/>
</dbReference>
<keyword evidence="3" id="KW-0245">EGF-like domain</keyword>
<dbReference type="PRINTS" id="PR00261">
    <property type="entry name" value="LDLRECEPTOR"/>
</dbReference>
<feature type="disulfide bond" evidence="14">
    <location>
        <begin position="69"/>
        <end position="81"/>
    </location>
</feature>
<dbReference type="InterPro" id="IPR000742">
    <property type="entry name" value="EGF"/>
</dbReference>
<evidence type="ECO:0000256" key="1">
    <source>
        <dbReference type="ARBA" id="ARBA00004251"/>
    </source>
</evidence>
<feature type="compositionally biased region" description="Basic and acidic residues" evidence="16">
    <location>
        <begin position="812"/>
        <end position="830"/>
    </location>
</feature>
<dbReference type="GO" id="GO:0043235">
    <property type="term" value="C:receptor complex"/>
    <property type="evidence" value="ECO:0007669"/>
    <property type="project" value="TreeGrafter"/>
</dbReference>
<dbReference type="Gene3D" id="2.120.10.30">
    <property type="entry name" value="TolB, C-terminal domain"/>
    <property type="match status" value="1"/>
</dbReference>
<dbReference type="FunFam" id="2.120.10.30:FF:000008">
    <property type="entry name" value="Low-density lipoprotein receptor-related protein 4"/>
    <property type="match status" value="1"/>
</dbReference>
<evidence type="ECO:0000256" key="17">
    <source>
        <dbReference type="SAM" id="Phobius"/>
    </source>
</evidence>
<keyword evidence="9 17" id="KW-1133">Transmembrane helix</keyword>
<dbReference type="Pfam" id="PF00058">
    <property type="entry name" value="Ldl_recept_b"/>
    <property type="match status" value="4"/>
</dbReference>
<evidence type="ECO:0000256" key="2">
    <source>
        <dbReference type="ARBA" id="ARBA00022475"/>
    </source>
</evidence>
<dbReference type="GO" id="GO:0005509">
    <property type="term" value="F:calcium ion binding"/>
    <property type="evidence" value="ECO:0007669"/>
    <property type="project" value="InterPro"/>
</dbReference>
<dbReference type="SUPFAM" id="SSF57424">
    <property type="entry name" value="LDL receptor-like module"/>
    <property type="match status" value="8"/>
</dbReference>
<dbReference type="GO" id="GO:0042562">
    <property type="term" value="F:hormone binding"/>
    <property type="evidence" value="ECO:0007669"/>
    <property type="project" value="TreeGrafter"/>
</dbReference>
<evidence type="ECO:0000256" key="12">
    <source>
        <dbReference type="ARBA" id="ARBA00023170"/>
    </source>
</evidence>
<sequence>MLRHYGVFVYCVVFLTGFYETLLLTVSAEDGKLLAELQQKPQHIPKLAGIGSSKSISWNYVGTVGINDCSLRQFKCANDKCIQQQWVCDGEDDCGDETDETAPECKEPRSCTETEFRCSNGRCIPKHWQCDNENDCVDGGDEHPSLCEHRVCDPDEFTCRGNPGECVPLTWMCDDNPDCSDGSDEKSCNETCRSDEFTCGNGKCIQKRWVCDSDLDCEDGSDEHNCPPTKCDPTSGFACGNGSICININWRCDKDLDCPDGEDEQDCGASHKPIFKSVCAEREFECPDRLTCIHQSWLCDGNEDCPDGSDERLEQCANLTCRDDEFQCRSRECIAGHLFCNGIVDCHDGSDEDCATQRPACDPHTEFDCGNNMCIAMEQVCDRKEDCPQGEDEPGDKCGVNECLDHNGHCSQLCVDTPAGHYCDCHPGYKLVDNRTCDDIDECENPGACSQICINEKGTFKCECHRGYLRDPHDHTRCKATEGHASLLFARRHDIRKISLDHHEMTAIVNNTKGASALDFVFRTGMIFWTDIIERKIYKAPIDEGTERITVITKDITTADGLAVDWIYNHIYWTDSGKNTIGLSNFEGSMRKVLLTDEIEEPRAIALNPLDGWMYWTDWGTSPRIERAGMDGTHRQVVISYDIKWPNGLTLDLVRSRIYWIDAKLSTVSSCNYDGSNRLTILRSFDTLKHPYSISVFEDWIYWTDWHKVAIFKANKFHGGNITAVTAQHMLQSPMSIHVYHPYRQPDGENHCAAVNGHCSHLCLPAPRITDKSPKISCACPDGLVLMNDGLMCTEDQNNNTIIFSNDTDTDSETRDRGDKTNTTEEKPTMDEPDTGMIAVFVISIVTLILILAALIAFIVYRHYLHRNVTSMNFDNPVYRKTTEDQFSLEKNQYQPPRIYPSTVGEEAQEPLTSPGTNDYV</sequence>
<dbReference type="PROSITE" id="PS50068">
    <property type="entry name" value="LDLRA_2"/>
    <property type="match status" value="8"/>
</dbReference>
<evidence type="ECO:0000256" key="8">
    <source>
        <dbReference type="ARBA" id="ARBA00022837"/>
    </source>
</evidence>
<feature type="repeat" description="LDL-receptor class B" evidence="15">
    <location>
        <begin position="612"/>
        <end position="655"/>
    </location>
</feature>
<evidence type="ECO:0000256" key="16">
    <source>
        <dbReference type="SAM" id="MobiDB-lite"/>
    </source>
</evidence>
<dbReference type="GO" id="GO:0006898">
    <property type="term" value="P:receptor-mediated endocytosis"/>
    <property type="evidence" value="ECO:0007669"/>
    <property type="project" value="TreeGrafter"/>
</dbReference>